<feature type="region of interest" description="Disordered" evidence="1">
    <location>
        <begin position="271"/>
        <end position="294"/>
    </location>
</feature>
<keyword evidence="2" id="KW-0732">Signal</keyword>
<dbReference type="Proteomes" id="UP000516439">
    <property type="component" value="Chromosome"/>
</dbReference>
<sequence>MKHLYILILALFSGMSLSAQQFSLPADGKWYLVAKVGGLHSEFEYTYKHTTAHKPSLVSGRIQFINSQNFSIQEHHSMGYAAWLQPQFALLNFGGESQIWVKAAIGADLGVFKVSNFLAGSLELGSISDDNLNDNGGIVTIFNTIRDNAHTYVGNLNVIDGSVGIGTDLPSEKLTVNGKIRAREIRVDVDAMPDYVFAPKYELLPLPELEKFIQVYKHLPEVPSAREAEKNGIELGEMNKILLKKIEELTLHLIEQDKEIKSLKMQQLNCNSTSAKQLRPTVKSRKNKQRNLKK</sequence>
<evidence type="ECO:0000313" key="3">
    <source>
        <dbReference type="EMBL" id="QNR87028.1"/>
    </source>
</evidence>
<proteinExistence type="predicted"/>
<keyword evidence="4" id="KW-1185">Reference proteome</keyword>
<feature type="signal peptide" evidence="2">
    <location>
        <begin position="1"/>
        <end position="19"/>
    </location>
</feature>
<reference evidence="3 4" key="1">
    <citation type="submission" date="2020-09" db="EMBL/GenBank/DDBJ databases">
        <title>Pedobacter sp. SW-16 isolated from soil near Yeocheon.</title>
        <authorList>
            <person name="Im H.S."/>
            <person name="Joung Y."/>
            <person name="Lee S.-S."/>
        </authorList>
    </citation>
    <scope>NUCLEOTIDE SEQUENCE [LARGE SCALE GENOMIC DNA]</scope>
    <source>
        <strain evidence="3 4">SW-16</strain>
    </source>
</reference>
<name>A0ABX6TPQ9_9SPHI</name>
<evidence type="ECO:0000313" key="4">
    <source>
        <dbReference type="Proteomes" id="UP000516439"/>
    </source>
</evidence>
<evidence type="ECO:0000256" key="1">
    <source>
        <dbReference type="SAM" id="MobiDB-lite"/>
    </source>
</evidence>
<organism evidence="3 4">
    <name type="scientific">Pedobacter riviphilus</name>
    <dbReference type="NCBI Taxonomy" id="2766984"/>
    <lineage>
        <taxon>Bacteria</taxon>
        <taxon>Pseudomonadati</taxon>
        <taxon>Bacteroidota</taxon>
        <taxon>Sphingobacteriia</taxon>
        <taxon>Sphingobacteriales</taxon>
        <taxon>Sphingobacteriaceae</taxon>
        <taxon>Pedobacter</taxon>
    </lineage>
</organism>
<gene>
    <name evidence="3" type="ORF">H9N25_11900</name>
</gene>
<protein>
    <submittedName>
        <fullName evidence="3">Uncharacterized protein</fullName>
    </submittedName>
</protein>
<dbReference type="EMBL" id="CP061171">
    <property type="protein sequence ID" value="QNR87028.1"/>
    <property type="molecule type" value="Genomic_DNA"/>
</dbReference>
<accession>A0ABX6TPQ9</accession>
<dbReference type="RefSeq" id="WP_190329046.1">
    <property type="nucleotide sequence ID" value="NZ_CP061171.1"/>
</dbReference>
<feature type="chain" id="PRO_5045147651" evidence="2">
    <location>
        <begin position="20"/>
        <end position="294"/>
    </location>
</feature>
<feature type="compositionally biased region" description="Basic residues" evidence="1">
    <location>
        <begin position="282"/>
        <end position="294"/>
    </location>
</feature>
<evidence type="ECO:0000256" key="2">
    <source>
        <dbReference type="SAM" id="SignalP"/>
    </source>
</evidence>